<dbReference type="EMBL" id="CP047415">
    <property type="protein sequence ID" value="QLL74626.1"/>
    <property type="molecule type" value="Genomic_DNA"/>
</dbReference>
<dbReference type="AlphaFoldDB" id="A0A7H9EAJ4"/>
<dbReference type="Gene3D" id="2.40.50.1020">
    <property type="entry name" value="LytTr DNA-binding domain"/>
    <property type="match status" value="1"/>
</dbReference>
<gene>
    <name evidence="2" type="ORF">GTO85_09885</name>
</gene>
<dbReference type="InterPro" id="IPR007492">
    <property type="entry name" value="LytTR_DNA-bd_dom"/>
</dbReference>
<evidence type="ECO:0000313" key="2">
    <source>
        <dbReference type="EMBL" id="QLL74626.1"/>
    </source>
</evidence>
<feature type="domain" description="HTH LytTR-type" evidence="1">
    <location>
        <begin position="66"/>
        <end position="146"/>
    </location>
</feature>
<reference evidence="2 3" key="1">
    <citation type="submission" date="2020-01" db="EMBL/GenBank/DDBJ databases">
        <title>Complete and circular genome sequences of six lactobacillus isolates from horses.</title>
        <authorList>
            <person name="Hassan H.M."/>
        </authorList>
    </citation>
    <scope>NUCLEOTIDE SEQUENCE [LARGE SCALE GENOMIC DNA]</scope>
    <source>
        <strain evidence="2 3">1D</strain>
    </source>
</reference>
<dbReference type="InterPro" id="IPR046947">
    <property type="entry name" value="LytR-like"/>
</dbReference>
<dbReference type="SMART" id="SM00850">
    <property type="entry name" value="LytTR"/>
    <property type="match status" value="1"/>
</dbReference>
<sequence length="146" mass="17076">MKFKLFIKPHAEEIVQAQVHQASTFTDQLADFVKNDGRSGLLTVYNDTDLWQIPFEQITLITIIIGKTYAITNQNKKYLIRKRLYQLMELVPDNFWQINKSSIANRKQIARFTMDKEAGVNVIFKNGLTDYVSRRCFAKIRKELKS</sequence>
<evidence type="ECO:0000313" key="3">
    <source>
        <dbReference type="Proteomes" id="UP000510660"/>
    </source>
</evidence>
<dbReference type="Proteomes" id="UP000510660">
    <property type="component" value="Chromosome"/>
</dbReference>
<dbReference type="PANTHER" id="PTHR37299:SF1">
    <property type="entry name" value="STAGE 0 SPORULATION PROTEIN A HOMOLOG"/>
    <property type="match status" value="1"/>
</dbReference>
<dbReference type="GO" id="GO:0000156">
    <property type="term" value="F:phosphorelay response regulator activity"/>
    <property type="evidence" value="ECO:0007669"/>
    <property type="project" value="InterPro"/>
</dbReference>
<dbReference type="RefSeq" id="WP_180860801.1">
    <property type="nucleotide sequence ID" value="NZ_CP047415.1"/>
</dbReference>
<organism evidence="2 3">
    <name type="scientific">Lactobacillus crispatus</name>
    <dbReference type="NCBI Taxonomy" id="47770"/>
    <lineage>
        <taxon>Bacteria</taxon>
        <taxon>Bacillati</taxon>
        <taxon>Bacillota</taxon>
        <taxon>Bacilli</taxon>
        <taxon>Lactobacillales</taxon>
        <taxon>Lactobacillaceae</taxon>
        <taxon>Lactobacillus</taxon>
    </lineage>
</organism>
<protein>
    <submittedName>
        <fullName evidence="2">LytTR family transcriptional regulator</fullName>
    </submittedName>
</protein>
<dbReference type="GO" id="GO:0003677">
    <property type="term" value="F:DNA binding"/>
    <property type="evidence" value="ECO:0007669"/>
    <property type="project" value="InterPro"/>
</dbReference>
<dbReference type="PANTHER" id="PTHR37299">
    <property type="entry name" value="TRANSCRIPTIONAL REGULATOR-RELATED"/>
    <property type="match status" value="1"/>
</dbReference>
<proteinExistence type="predicted"/>
<accession>A0A7H9EAJ4</accession>
<dbReference type="Pfam" id="PF04397">
    <property type="entry name" value="LytTR"/>
    <property type="match status" value="1"/>
</dbReference>
<name>A0A7H9EAJ4_9LACO</name>
<evidence type="ECO:0000259" key="1">
    <source>
        <dbReference type="PROSITE" id="PS50930"/>
    </source>
</evidence>
<dbReference type="PROSITE" id="PS50930">
    <property type="entry name" value="HTH_LYTTR"/>
    <property type="match status" value="1"/>
</dbReference>